<dbReference type="PROSITE" id="PS00028">
    <property type="entry name" value="ZINC_FINGER_C2H2_1"/>
    <property type="match status" value="1"/>
</dbReference>
<accession>A0ABP1R6D7</accession>
<feature type="region of interest" description="Disordered" evidence="1">
    <location>
        <begin position="160"/>
        <end position="215"/>
    </location>
</feature>
<dbReference type="InterPro" id="IPR013087">
    <property type="entry name" value="Znf_C2H2_type"/>
</dbReference>
<feature type="region of interest" description="Disordered" evidence="1">
    <location>
        <begin position="231"/>
        <end position="270"/>
    </location>
</feature>
<dbReference type="EMBL" id="CAXLJM020000065">
    <property type="protein sequence ID" value="CAL8121174.1"/>
    <property type="molecule type" value="Genomic_DNA"/>
</dbReference>
<dbReference type="Gene3D" id="1.10.1410.10">
    <property type="match status" value="1"/>
</dbReference>
<protein>
    <recommendedName>
        <fullName evidence="2">C2H2-type domain-containing protein</fullName>
    </recommendedName>
</protein>
<evidence type="ECO:0000259" key="2">
    <source>
        <dbReference type="PROSITE" id="PS00028"/>
    </source>
</evidence>
<dbReference type="Proteomes" id="UP001642540">
    <property type="component" value="Unassembled WGS sequence"/>
</dbReference>
<keyword evidence="4" id="KW-1185">Reference proteome</keyword>
<gene>
    <name evidence="3" type="ORF">ODALV1_LOCUS19254</name>
</gene>
<evidence type="ECO:0000256" key="1">
    <source>
        <dbReference type="SAM" id="MobiDB-lite"/>
    </source>
</evidence>
<organism evidence="3 4">
    <name type="scientific">Orchesella dallaii</name>
    <dbReference type="NCBI Taxonomy" id="48710"/>
    <lineage>
        <taxon>Eukaryota</taxon>
        <taxon>Metazoa</taxon>
        <taxon>Ecdysozoa</taxon>
        <taxon>Arthropoda</taxon>
        <taxon>Hexapoda</taxon>
        <taxon>Collembola</taxon>
        <taxon>Entomobryomorpha</taxon>
        <taxon>Entomobryoidea</taxon>
        <taxon>Orchesellidae</taxon>
        <taxon>Orchesellinae</taxon>
        <taxon>Orchesella</taxon>
    </lineage>
</organism>
<proteinExistence type="predicted"/>
<feature type="domain" description="C2H2-type" evidence="2">
    <location>
        <begin position="9"/>
        <end position="31"/>
    </location>
</feature>
<feature type="compositionally biased region" description="Acidic residues" evidence="1">
    <location>
        <begin position="173"/>
        <end position="184"/>
    </location>
</feature>
<evidence type="ECO:0000313" key="3">
    <source>
        <dbReference type="EMBL" id="CAL8121174.1"/>
    </source>
</evidence>
<sequence>MGSTYVLHCSVCNQYFETRKEWRVHLLQPQHQNQARKDCRSWNSKKVKKCILAAFGNLPIATEKVLNSFTVVAGRDTIVTDFVWSESRPTVGLIQFESKAKVKEILKTLGQPELQVDDEHLLQFKKVSDFLELEWDDLVAEIERGVCSTDTDNYLMETTETSENCDEEYHGGDDDEDDDDAEMDIDVKPDINRLNGRGGEDPPPEDDSLNAPVSPSFFIDRNTIVPKVEPVEEEEIEETSSPPASPPLSRKIATRDNNHPPSSSPPEEPCNFKQQFDAILSEIAIPEELFSQALDLMENCRQVFSIKFPACKLYMFRHWYLKLWNKRVNDLLFYVDFDGTLDGSHLQEECYDKPFKLQPNEIENLLNSKIAQGVLPHVVKANKRGSQFLHQPSGLKFSIVADSLFKTEAQTCRLVNFLLDSDPRARPFFTLIFYWAKACKVEVSKPSCKFRSEAHAFAPKPAALEWMILLFLTHKKVIPSPREVLNRSHQKLFILEKTDIGFSNAKWVNPFSFGESETPPENSNEFFMHLVELARDFFNFYSELRTGSWILNTRDGEVISKDDFLNKKPYVDWKTKLKPVEIANIKAAGAEFKLTKGESHLNESGILMLHPLYCQWCLLFESGRFQEVTGLKMLSTIENINQSLNREVVQSQENSFVTMFRRNLTRIVNQFPFVQKRAGGIGRQNVQKKKLCRHPSKKRYREKYKLKRIMAKIAMKNIPVD</sequence>
<name>A0ABP1R6D7_9HEXA</name>
<reference evidence="3 4" key="1">
    <citation type="submission" date="2024-08" db="EMBL/GenBank/DDBJ databases">
        <authorList>
            <person name="Cucini C."/>
            <person name="Frati F."/>
        </authorList>
    </citation>
    <scope>NUCLEOTIDE SEQUENCE [LARGE SCALE GENOMIC DNA]</scope>
</reference>
<evidence type="ECO:0000313" key="4">
    <source>
        <dbReference type="Proteomes" id="UP001642540"/>
    </source>
</evidence>
<comment type="caution">
    <text evidence="3">The sequence shown here is derived from an EMBL/GenBank/DDBJ whole genome shotgun (WGS) entry which is preliminary data.</text>
</comment>